<protein>
    <submittedName>
        <fullName evidence="3">Peptidase_C39 like family protein</fullName>
    </submittedName>
</protein>
<dbReference type="OrthoDB" id="2088491at2"/>
<comment type="caution">
    <text evidence="3">The sequence shown here is derived from an EMBL/GenBank/DDBJ whole genome shotgun (WGS) entry which is preliminary data.</text>
</comment>
<dbReference type="AlphaFoldDB" id="A0A6N8HV61"/>
<organism evidence="3 4">
    <name type="scientific">Caproicibacter fermentans</name>
    <dbReference type="NCBI Taxonomy" id="2576756"/>
    <lineage>
        <taxon>Bacteria</taxon>
        <taxon>Bacillati</taxon>
        <taxon>Bacillota</taxon>
        <taxon>Clostridia</taxon>
        <taxon>Eubacteriales</taxon>
        <taxon>Acutalibacteraceae</taxon>
        <taxon>Caproicibacter</taxon>
    </lineage>
</organism>
<feature type="domain" description="Peptidase C39-like" evidence="2">
    <location>
        <begin position="128"/>
        <end position="263"/>
    </location>
</feature>
<gene>
    <name evidence="3" type="ORF">CAFE_00760</name>
</gene>
<evidence type="ECO:0000256" key="1">
    <source>
        <dbReference type="SAM" id="SignalP"/>
    </source>
</evidence>
<evidence type="ECO:0000313" key="4">
    <source>
        <dbReference type="Proteomes" id="UP000469440"/>
    </source>
</evidence>
<reference evidence="3 4" key="1">
    <citation type="submission" date="2019-09" db="EMBL/GenBank/DDBJ databases">
        <title>Genome sequence of Clostridium sp. EA1.</title>
        <authorList>
            <person name="Poehlein A."/>
            <person name="Bengelsdorf F.R."/>
            <person name="Daniel R."/>
        </authorList>
    </citation>
    <scope>NUCLEOTIDE SEQUENCE [LARGE SCALE GENOMIC DNA]</scope>
    <source>
        <strain evidence="3 4">EA1</strain>
    </source>
</reference>
<evidence type="ECO:0000259" key="2">
    <source>
        <dbReference type="Pfam" id="PF13529"/>
    </source>
</evidence>
<keyword evidence="4" id="KW-1185">Reference proteome</keyword>
<name>A0A6N8HV61_9FIRM</name>
<keyword evidence="1" id="KW-0732">Signal</keyword>
<dbReference type="EMBL" id="VWXL01000003">
    <property type="protein sequence ID" value="MVB09420.1"/>
    <property type="molecule type" value="Genomic_DNA"/>
</dbReference>
<evidence type="ECO:0000313" key="3">
    <source>
        <dbReference type="EMBL" id="MVB09420.1"/>
    </source>
</evidence>
<feature type="chain" id="PRO_5027017086" evidence="1">
    <location>
        <begin position="28"/>
        <end position="299"/>
    </location>
</feature>
<sequence>MLKTWKKAISLVLVFALSMMVCVPAFAETSSKKSSANKEKRDFDGTLILDKYPVMPGEIEKKAFAKVYQDYQEGNASQADIEKKLKSFYIAVGDTENARKVSGLSLFPAIRKELTASADKYISDLYQISQEKNYYCGPATAEAILEVFDVDMTQSELASNDNLQTEKFQSTPWYADSVNQYVMKNVLNKYADTSWYEPESAPSSSDLKSEIRTDVDSGHGIAANFNFKKGEKRPKGYISGNLGHWVAIDGYLNNGDTIHWAEPIYGASSVKWSDNIKSPYLTASASDFSEYVQRRGIIW</sequence>
<dbReference type="Gene3D" id="3.90.70.10">
    <property type="entry name" value="Cysteine proteinases"/>
    <property type="match status" value="1"/>
</dbReference>
<dbReference type="InterPro" id="IPR039564">
    <property type="entry name" value="Peptidase_C39-like"/>
</dbReference>
<accession>A0A6N8HV61</accession>
<dbReference type="Proteomes" id="UP000469440">
    <property type="component" value="Unassembled WGS sequence"/>
</dbReference>
<dbReference type="Pfam" id="PF13529">
    <property type="entry name" value="Peptidase_C39_2"/>
    <property type="match status" value="1"/>
</dbReference>
<feature type="signal peptide" evidence="1">
    <location>
        <begin position="1"/>
        <end position="27"/>
    </location>
</feature>
<proteinExistence type="predicted"/>